<protein>
    <submittedName>
        <fullName evidence="9">Sugar ABC transporter permease</fullName>
    </submittedName>
</protein>
<sequence>MNNKKKRKARIKIHPARVRKFAEKNPAWCFLLPSLIGVSVFFIIPYADVLRRAFFSAAGGEFRGLSNFKEVLSNQAFRLAVCNTGLFICVCIPLLLSLSLVTALWIYRHSRVGSFLKTGFLIPMAIPVAAVVLLWQILFDGNGLLNGALDALGLPVQDWMGSRWAFAVLVFSYIWKNIGYHVVLWLAGLSMIPDQIYEAARMDGASESVIFFRITLPNLLPMLFIIVVLALINSFKVFREVYLVAGNYPHESIYMIQHLFNNWFRDLALDKMAAGAVLLSLALIALTALLRKAWEDRI</sequence>
<reference evidence="9" key="1">
    <citation type="submission" date="2020-10" db="EMBL/GenBank/DDBJ databases">
        <authorList>
            <person name="Gilroy R."/>
        </authorList>
    </citation>
    <scope>NUCLEOTIDE SEQUENCE</scope>
    <source>
        <strain evidence="9">CHK176-22527</strain>
    </source>
</reference>
<keyword evidence="3" id="KW-1003">Cell membrane</keyword>
<comment type="similarity">
    <text evidence="7">Belongs to the binding-protein-dependent transport system permease family.</text>
</comment>
<keyword evidence="5 7" id="KW-1133">Transmembrane helix</keyword>
<comment type="subcellular location">
    <subcellularLocation>
        <location evidence="1 7">Cell membrane</location>
        <topology evidence="1 7">Multi-pass membrane protein</topology>
    </subcellularLocation>
</comment>
<dbReference type="AlphaFoldDB" id="A0A9D1HD12"/>
<dbReference type="Pfam" id="PF00528">
    <property type="entry name" value="BPD_transp_1"/>
    <property type="match status" value="1"/>
</dbReference>
<feature type="transmembrane region" description="Helical" evidence="7">
    <location>
        <begin position="27"/>
        <end position="47"/>
    </location>
</feature>
<evidence type="ECO:0000256" key="1">
    <source>
        <dbReference type="ARBA" id="ARBA00004651"/>
    </source>
</evidence>
<feature type="domain" description="ABC transmembrane type-1" evidence="8">
    <location>
        <begin position="81"/>
        <end position="290"/>
    </location>
</feature>
<feature type="transmembrane region" description="Helical" evidence="7">
    <location>
        <begin position="85"/>
        <end position="107"/>
    </location>
</feature>
<dbReference type="InterPro" id="IPR000515">
    <property type="entry name" value="MetI-like"/>
</dbReference>
<feature type="transmembrane region" description="Helical" evidence="7">
    <location>
        <begin position="119"/>
        <end position="139"/>
    </location>
</feature>
<organism evidence="9 10">
    <name type="scientific">Candidatus Allocopromorpha excrementavium</name>
    <dbReference type="NCBI Taxonomy" id="2840741"/>
    <lineage>
        <taxon>Bacteria</taxon>
        <taxon>Bacillati</taxon>
        <taxon>Bacillota</taxon>
        <taxon>Clostridia</taxon>
        <taxon>Eubacteriales</taxon>
        <taxon>Eubacteriaceae</taxon>
        <taxon>Eubacteriaceae incertae sedis</taxon>
        <taxon>Candidatus Allocopromorpha</taxon>
    </lineage>
</organism>
<evidence type="ECO:0000313" key="9">
    <source>
        <dbReference type="EMBL" id="HIT99629.1"/>
    </source>
</evidence>
<dbReference type="Gene3D" id="1.10.3720.10">
    <property type="entry name" value="MetI-like"/>
    <property type="match status" value="1"/>
</dbReference>
<dbReference type="InterPro" id="IPR035906">
    <property type="entry name" value="MetI-like_sf"/>
</dbReference>
<dbReference type="PROSITE" id="PS50928">
    <property type="entry name" value="ABC_TM1"/>
    <property type="match status" value="1"/>
</dbReference>
<dbReference type="GO" id="GO:0055085">
    <property type="term" value="P:transmembrane transport"/>
    <property type="evidence" value="ECO:0007669"/>
    <property type="project" value="InterPro"/>
</dbReference>
<gene>
    <name evidence="9" type="ORF">IAD12_05190</name>
</gene>
<evidence type="ECO:0000256" key="6">
    <source>
        <dbReference type="ARBA" id="ARBA00023136"/>
    </source>
</evidence>
<name>A0A9D1HD12_9FIRM</name>
<keyword evidence="2 7" id="KW-0813">Transport</keyword>
<comment type="caution">
    <text evidence="9">The sequence shown here is derived from an EMBL/GenBank/DDBJ whole genome shotgun (WGS) entry which is preliminary data.</text>
</comment>
<reference evidence="9" key="2">
    <citation type="journal article" date="2021" name="PeerJ">
        <title>Extensive microbial diversity within the chicken gut microbiome revealed by metagenomics and culture.</title>
        <authorList>
            <person name="Gilroy R."/>
            <person name="Ravi A."/>
            <person name="Getino M."/>
            <person name="Pursley I."/>
            <person name="Horton D.L."/>
            <person name="Alikhan N.F."/>
            <person name="Baker D."/>
            <person name="Gharbi K."/>
            <person name="Hall N."/>
            <person name="Watson M."/>
            <person name="Adriaenssens E.M."/>
            <person name="Foster-Nyarko E."/>
            <person name="Jarju S."/>
            <person name="Secka A."/>
            <person name="Antonio M."/>
            <person name="Oren A."/>
            <person name="Chaudhuri R.R."/>
            <person name="La Ragione R."/>
            <person name="Hildebrand F."/>
            <person name="Pallen M.J."/>
        </authorList>
    </citation>
    <scope>NUCLEOTIDE SEQUENCE</scope>
    <source>
        <strain evidence="9">CHK176-22527</strain>
    </source>
</reference>
<evidence type="ECO:0000259" key="8">
    <source>
        <dbReference type="PROSITE" id="PS50928"/>
    </source>
</evidence>
<dbReference type="EMBL" id="DVLX01000063">
    <property type="protein sequence ID" value="HIT99629.1"/>
    <property type="molecule type" value="Genomic_DNA"/>
</dbReference>
<dbReference type="CDD" id="cd06261">
    <property type="entry name" value="TM_PBP2"/>
    <property type="match status" value="1"/>
</dbReference>
<evidence type="ECO:0000256" key="3">
    <source>
        <dbReference type="ARBA" id="ARBA00022475"/>
    </source>
</evidence>
<accession>A0A9D1HD12</accession>
<evidence type="ECO:0000256" key="5">
    <source>
        <dbReference type="ARBA" id="ARBA00022989"/>
    </source>
</evidence>
<feature type="transmembrane region" description="Helical" evidence="7">
    <location>
        <begin position="210"/>
        <end position="232"/>
    </location>
</feature>
<proteinExistence type="inferred from homology"/>
<dbReference type="SUPFAM" id="SSF161098">
    <property type="entry name" value="MetI-like"/>
    <property type="match status" value="1"/>
</dbReference>
<feature type="transmembrane region" description="Helical" evidence="7">
    <location>
        <begin position="272"/>
        <end position="290"/>
    </location>
</feature>
<keyword evidence="6 7" id="KW-0472">Membrane</keyword>
<evidence type="ECO:0000256" key="4">
    <source>
        <dbReference type="ARBA" id="ARBA00022692"/>
    </source>
</evidence>
<evidence type="ECO:0000256" key="2">
    <source>
        <dbReference type="ARBA" id="ARBA00022448"/>
    </source>
</evidence>
<evidence type="ECO:0000256" key="7">
    <source>
        <dbReference type="RuleBase" id="RU363032"/>
    </source>
</evidence>
<feature type="transmembrane region" description="Helical" evidence="7">
    <location>
        <begin position="164"/>
        <end position="189"/>
    </location>
</feature>
<dbReference type="InterPro" id="IPR050809">
    <property type="entry name" value="UgpAE/MalFG_permease"/>
</dbReference>
<dbReference type="PANTHER" id="PTHR43227:SF8">
    <property type="entry name" value="DIACETYLCHITOBIOSE UPTAKE SYSTEM PERMEASE PROTEIN DASB"/>
    <property type="match status" value="1"/>
</dbReference>
<dbReference type="PANTHER" id="PTHR43227">
    <property type="entry name" value="BLL4140 PROTEIN"/>
    <property type="match status" value="1"/>
</dbReference>
<keyword evidence="4 7" id="KW-0812">Transmembrane</keyword>
<evidence type="ECO:0000313" key="10">
    <source>
        <dbReference type="Proteomes" id="UP000824159"/>
    </source>
</evidence>
<dbReference type="GO" id="GO:0005886">
    <property type="term" value="C:plasma membrane"/>
    <property type="evidence" value="ECO:0007669"/>
    <property type="project" value="UniProtKB-SubCell"/>
</dbReference>
<dbReference type="Proteomes" id="UP000824159">
    <property type="component" value="Unassembled WGS sequence"/>
</dbReference>